<organism evidence="13">
    <name type="scientific">Chaetoceros debilis</name>
    <dbReference type="NCBI Taxonomy" id="122233"/>
    <lineage>
        <taxon>Eukaryota</taxon>
        <taxon>Sar</taxon>
        <taxon>Stramenopiles</taxon>
        <taxon>Ochrophyta</taxon>
        <taxon>Bacillariophyta</taxon>
        <taxon>Coscinodiscophyceae</taxon>
        <taxon>Chaetocerotophycidae</taxon>
        <taxon>Chaetocerotales</taxon>
        <taxon>Chaetocerotaceae</taxon>
        <taxon>Chaetoceros</taxon>
    </lineage>
</organism>
<dbReference type="InterPro" id="IPR014001">
    <property type="entry name" value="Helicase_ATP-bd"/>
</dbReference>
<keyword evidence="5 7" id="KW-0694">RNA-binding</keyword>
<dbReference type="GO" id="GO:0003723">
    <property type="term" value="F:RNA binding"/>
    <property type="evidence" value="ECO:0007669"/>
    <property type="project" value="UniProtKB-UniRule"/>
</dbReference>
<keyword evidence="9" id="KW-0732">Signal</keyword>
<evidence type="ECO:0000256" key="4">
    <source>
        <dbReference type="ARBA" id="ARBA00022840"/>
    </source>
</evidence>
<proteinExistence type="inferred from homology"/>
<feature type="region of interest" description="Disordered" evidence="8">
    <location>
        <begin position="122"/>
        <end position="158"/>
    </location>
</feature>
<dbReference type="EMBL" id="HBIO01030976">
    <property type="protein sequence ID" value="CAE0478870.1"/>
    <property type="molecule type" value="Transcribed_RNA"/>
</dbReference>
<evidence type="ECO:0000256" key="9">
    <source>
        <dbReference type="SAM" id="SignalP"/>
    </source>
</evidence>
<dbReference type="InterPro" id="IPR036361">
    <property type="entry name" value="SAP_dom_sf"/>
</dbReference>
<evidence type="ECO:0000256" key="3">
    <source>
        <dbReference type="ARBA" id="ARBA00022806"/>
    </source>
</evidence>
<dbReference type="PANTHER" id="PTHR24031">
    <property type="entry name" value="RNA HELICASE"/>
    <property type="match status" value="1"/>
</dbReference>
<dbReference type="PROSITE" id="PS51192">
    <property type="entry name" value="HELICASE_ATP_BIND_1"/>
    <property type="match status" value="1"/>
</dbReference>
<comment type="function">
    <text evidence="7">RNA helicase.</text>
</comment>
<dbReference type="Gene3D" id="3.40.50.300">
    <property type="entry name" value="P-loop containing nucleotide triphosphate hydrolases"/>
    <property type="match status" value="2"/>
</dbReference>
<evidence type="ECO:0000259" key="11">
    <source>
        <dbReference type="PROSITE" id="PS51194"/>
    </source>
</evidence>
<dbReference type="Pfam" id="PF00271">
    <property type="entry name" value="Helicase_C"/>
    <property type="match status" value="1"/>
</dbReference>
<evidence type="ECO:0000259" key="10">
    <source>
        <dbReference type="PROSITE" id="PS51192"/>
    </source>
</evidence>
<feature type="short sequence motif" description="Q motif" evidence="6">
    <location>
        <begin position="168"/>
        <end position="196"/>
    </location>
</feature>
<dbReference type="InterPro" id="IPR001650">
    <property type="entry name" value="Helicase_C-like"/>
</dbReference>
<feature type="chain" id="PRO_5030976767" description="ATP-dependent RNA helicase" evidence="9">
    <location>
        <begin position="19"/>
        <end position="640"/>
    </location>
</feature>
<comment type="domain">
    <text evidence="7">The Q motif is unique to and characteristic of the DEAD box family of RNA helicases and controls ATP binding and hydrolysis.</text>
</comment>
<keyword evidence="2 7" id="KW-0378">Hydrolase</keyword>
<evidence type="ECO:0000256" key="7">
    <source>
        <dbReference type="RuleBase" id="RU365068"/>
    </source>
</evidence>
<sequence>MVKFALLLFLSQCAKTSSFGLHSAVPVPVPTAKSSPRNNIVLFSTSSSSTSSSSIIDEDPIQKTKEHLEKLSGTSEFADDEEVMYKQYVSKPANTLKEELKSLKLQTRGRKPDLARRLVDHHMSKGSESESDSDPSNGSELSASGELEPTVPPQWQEDENTADVEPLRKFAKMQISTAAGTALARAGFELPTPIQATALPLLTRDKESLILHAETGSGKTLAYLLPITERLWREEENSGLLGERTDSSYALILTPTRELAAQVAGIATVLSPPNSVRLVTTPTNLLRDSWADKERSEGENGGRFDHNFGGRQGTKIIVGSSKSILLSLFGDSKLHPPTSKPEAKKFLSSTTYLVLDEVDRLFNIKTGRGKTSKFYKKHDKPAAILTSTIARTTLGQAQIVAASATVGRPLRRELARVLGLTPDECPRVVRPSGTVDDPTTRPISVPKSLKHYALPCDGTTSGSLLTAAAFATKVLPTPASGKGRKTLFVITKSCGINLRDAIGALKHFNVQPQPKELLGALSGDGTDQLMNNYRRVSGSVGLGERAANVAFDENEGYLLVTGEETVRGIHLDGLDTVVVVGRPKGPDEYIHIAGRAGRAGKAGSVINVLSYEQSNSLASWEGMLGISFEPVDESEISTIQ</sequence>
<dbReference type="InterPro" id="IPR027417">
    <property type="entry name" value="P-loop_NTPase"/>
</dbReference>
<feature type="domain" description="Helicase ATP-binding" evidence="10">
    <location>
        <begin position="200"/>
        <end position="424"/>
    </location>
</feature>
<feature type="domain" description="Helicase C-terminal" evidence="11">
    <location>
        <begin position="497"/>
        <end position="639"/>
    </location>
</feature>
<dbReference type="InterPro" id="IPR014014">
    <property type="entry name" value="RNA_helicase_DEAD_Q_motif"/>
</dbReference>
<evidence type="ECO:0000256" key="8">
    <source>
        <dbReference type="SAM" id="MobiDB-lite"/>
    </source>
</evidence>
<dbReference type="EC" id="3.6.4.13" evidence="7"/>
<evidence type="ECO:0000256" key="6">
    <source>
        <dbReference type="PROSITE-ProRule" id="PRU00552"/>
    </source>
</evidence>
<evidence type="ECO:0000259" key="12">
    <source>
        <dbReference type="PROSITE" id="PS51195"/>
    </source>
</evidence>
<protein>
    <recommendedName>
        <fullName evidence="7">ATP-dependent RNA helicase</fullName>
        <ecNumber evidence="7">3.6.4.13</ecNumber>
    </recommendedName>
</protein>
<dbReference type="PROSITE" id="PS51195">
    <property type="entry name" value="Q_MOTIF"/>
    <property type="match status" value="1"/>
</dbReference>
<evidence type="ECO:0000256" key="2">
    <source>
        <dbReference type="ARBA" id="ARBA00022801"/>
    </source>
</evidence>
<keyword evidence="1 7" id="KW-0547">Nucleotide-binding</keyword>
<keyword evidence="4 7" id="KW-0067">ATP-binding</keyword>
<dbReference type="SUPFAM" id="SSF52540">
    <property type="entry name" value="P-loop containing nucleoside triphosphate hydrolases"/>
    <property type="match status" value="2"/>
</dbReference>
<feature type="signal peptide" evidence="9">
    <location>
        <begin position="1"/>
        <end position="18"/>
    </location>
</feature>
<keyword evidence="3 7" id="KW-0347">Helicase</keyword>
<gene>
    <name evidence="13" type="ORF">CDEB00056_LOCUS23723</name>
</gene>
<feature type="domain" description="DEAD-box RNA helicase Q" evidence="12">
    <location>
        <begin position="168"/>
        <end position="196"/>
    </location>
</feature>
<evidence type="ECO:0000256" key="5">
    <source>
        <dbReference type="ARBA" id="ARBA00022884"/>
    </source>
</evidence>
<dbReference type="SMART" id="SM00487">
    <property type="entry name" value="DEXDc"/>
    <property type="match status" value="1"/>
</dbReference>
<dbReference type="GO" id="GO:0003724">
    <property type="term" value="F:RNA helicase activity"/>
    <property type="evidence" value="ECO:0007669"/>
    <property type="project" value="UniProtKB-EC"/>
</dbReference>
<evidence type="ECO:0000313" key="13">
    <source>
        <dbReference type="EMBL" id="CAE0478870.1"/>
    </source>
</evidence>
<dbReference type="AlphaFoldDB" id="A0A7S3QIU8"/>
<comment type="catalytic activity">
    <reaction evidence="7">
        <text>ATP + H2O = ADP + phosphate + H(+)</text>
        <dbReference type="Rhea" id="RHEA:13065"/>
        <dbReference type="ChEBI" id="CHEBI:15377"/>
        <dbReference type="ChEBI" id="CHEBI:15378"/>
        <dbReference type="ChEBI" id="CHEBI:30616"/>
        <dbReference type="ChEBI" id="CHEBI:43474"/>
        <dbReference type="ChEBI" id="CHEBI:456216"/>
        <dbReference type="EC" id="3.6.4.13"/>
    </reaction>
</comment>
<reference evidence="13" key="1">
    <citation type="submission" date="2021-01" db="EMBL/GenBank/DDBJ databases">
        <authorList>
            <person name="Corre E."/>
            <person name="Pelletier E."/>
            <person name="Niang G."/>
            <person name="Scheremetjew M."/>
            <person name="Finn R."/>
            <person name="Kale V."/>
            <person name="Holt S."/>
            <person name="Cochrane G."/>
            <person name="Meng A."/>
            <person name="Brown T."/>
            <person name="Cohen L."/>
        </authorList>
    </citation>
    <scope>NUCLEOTIDE SEQUENCE</scope>
    <source>
        <strain evidence="13">MM31A-1</strain>
    </source>
</reference>
<dbReference type="InterPro" id="IPR011545">
    <property type="entry name" value="DEAD/DEAH_box_helicase_dom"/>
</dbReference>
<comment type="similarity">
    <text evidence="7">Belongs to the DEAD box helicase family.</text>
</comment>
<accession>A0A7S3QIU8</accession>
<name>A0A7S3QIU8_9STRA</name>
<dbReference type="PROSITE" id="PS51194">
    <property type="entry name" value="HELICASE_CTER"/>
    <property type="match status" value="1"/>
</dbReference>
<dbReference type="Pfam" id="PF00270">
    <property type="entry name" value="DEAD"/>
    <property type="match status" value="1"/>
</dbReference>
<dbReference type="GO" id="GO:0005524">
    <property type="term" value="F:ATP binding"/>
    <property type="evidence" value="ECO:0007669"/>
    <property type="project" value="UniProtKB-UniRule"/>
</dbReference>
<dbReference type="GO" id="GO:0016787">
    <property type="term" value="F:hydrolase activity"/>
    <property type="evidence" value="ECO:0007669"/>
    <property type="project" value="UniProtKB-KW"/>
</dbReference>
<evidence type="ECO:0000256" key="1">
    <source>
        <dbReference type="ARBA" id="ARBA00022741"/>
    </source>
</evidence>
<dbReference type="Gene3D" id="1.10.720.30">
    <property type="entry name" value="SAP domain"/>
    <property type="match status" value="1"/>
</dbReference>